<proteinExistence type="predicted"/>
<evidence type="ECO:0000256" key="2">
    <source>
        <dbReference type="ARBA" id="ARBA00022692"/>
    </source>
</evidence>
<evidence type="ECO:0000313" key="10">
    <source>
        <dbReference type="Proteomes" id="UP001222932"/>
    </source>
</evidence>
<evidence type="ECO:0000256" key="5">
    <source>
        <dbReference type="ARBA" id="ARBA00022989"/>
    </source>
</evidence>
<evidence type="ECO:0008006" key="11">
    <source>
        <dbReference type="Google" id="ProtNLM"/>
    </source>
</evidence>
<dbReference type="InterPro" id="IPR018939">
    <property type="entry name" value="Autophagy-rel_prot_27"/>
</dbReference>
<feature type="signal peptide" evidence="8">
    <location>
        <begin position="1"/>
        <end position="18"/>
    </location>
</feature>
<accession>A0AAD3TV73</accession>
<feature type="chain" id="PRO_5041967364" description="Autophagy-related protein 27" evidence="8">
    <location>
        <begin position="19"/>
        <end position="262"/>
    </location>
</feature>
<gene>
    <name evidence="9" type="primary">ATG27</name>
    <name evidence="9" type="ORF">CspeluHIS016_0309250</name>
</gene>
<keyword evidence="2 7" id="KW-0812">Transmembrane</keyword>
<dbReference type="InterPro" id="IPR009011">
    <property type="entry name" value="Man6P_isomerase_rcpt-bd_dom_sf"/>
</dbReference>
<evidence type="ECO:0000256" key="1">
    <source>
        <dbReference type="ARBA" id="ARBA00004472"/>
    </source>
</evidence>
<keyword evidence="4" id="KW-0813">Transport</keyword>
<reference evidence="9" key="1">
    <citation type="journal article" date="2023" name="BMC Genomics">
        <title>Chromosome-level genome assemblies of Cutaneotrichosporon spp. (Trichosporonales, Basidiomycota) reveal imbalanced evolution between nucleotide sequences and chromosome synteny.</title>
        <authorList>
            <person name="Kobayashi Y."/>
            <person name="Kayamori A."/>
            <person name="Aoki K."/>
            <person name="Shiwa Y."/>
            <person name="Matsutani M."/>
            <person name="Fujita N."/>
            <person name="Sugita T."/>
            <person name="Iwasaki W."/>
            <person name="Tanaka N."/>
            <person name="Takashima M."/>
        </authorList>
    </citation>
    <scope>NUCLEOTIDE SEQUENCE</scope>
    <source>
        <strain evidence="9">HIS016</strain>
    </source>
</reference>
<evidence type="ECO:0000256" key="8">
    <source>
        <dbReference type="SAM" id="SignalP"/>
    </source>
</evidence>
<evidence type="ECO:0000256" key="7">
    <source>
        <dbReference type="SAM" id="Phobius"/>
    </source>
</evidence>
<keyword evidence="4" id="KW-0653">Protein transport</keyword>
<comment type="caution">
    <text evidence="9">The sequence shown here is derived from an EMBL/GenBank/DDBJ whole genome shotgun (WGS) entry which is preliminary data.</text>
</comment>
<evidence type="ECO:0000313" key="9">
    <source>
        <dbReference type="EMBL" id="GMK57085.1"/>
    </source>
</evidence>
<evidence type="ECO:0000256" key="6">
    <source>
        <dbReference type="ARBA" id="ARBA00023136"/>
    </source>
</evidence>
<keyword evidence="3 8" id="KW-0732">Signal</keyword>
<comment type="subcellular location">
    <subcellularLocation>
        <location evidence="1">Preautophagosomal structure membrane</location>
        <topology evidence="1">Single-pass type I membrane protein</topology>
    </subcellularLocation>
</comment>
<dbReference type="Pfam" id="PF09451">
    <property type="entry name" value="ATG27"/>
    <property type="match status" value="1"/>
</dbReference>
<dbReference type="Proteomes" id="UP001222932">
    <property type="component" value="Unassembled WGS sequence"/>
</dbReference>
<dbReference type="Gene3D" id="2.70.130.10">
    <property type="entry name" value="Mannose-6-phosphate receptor binding domain"/>
    <property type="match status" value="1"/>
</dbReference>
<feature type="transmembrane region" description="Helical" evidence="7">
    <location>
        <begin position="185"/>
        <end position="208"/>
    </location>
</feature>
<dbReference type="EMBL" id="BTCM01000003">
    <property type="protein sequence ID" value="GMK57085.1"/>
    <property type="molecule type" value="Genomic_DNA"/>
</dbReference>
<dbReference type="AlphaFoldDB" id="A0AAD3TV73"/>
<dbReference type="GO" id="GO:0012505">
    <property type="term" value="C:endomembrane system"/>
    <property type="evidence" value="ECO:0007669"/>
    <property type="project" value="UniProtKB-ARBA"/>
</dbReference>
<keyword evidence="10" id="KW-1185">Reference proteome</keyword>
<reference evidence="9" key="2">
    <citation type="submission" date="2023-06" db="EMBL/GenBank/DDBJ databases">
        <authorList>
            <person name="Kobayashi Y."/>
            <person name="Kayamori A."/>
            <person name="Aoki K."/>
            <person name="Shiwa Y."/>
            <person name="Fujita N."/>
            <person name="Sugita T."/>
            <person name="Iwasaki W."/>
            <person name="Tanaka N."/>
            <person name="Takashima M."/>
        </authorList>
    </citation>
    <scope>NUCLEOTIDE SEQUENCE</scope>
    <source>
        <strain evidence="9">HIS016</strain>
    </source>
</reference>
<protein>
    <recommendedName>
        <fullName evidence="11">Autophagy-related protein 27</fullName>
    </recommendedName>
</protein>
<dbReference type="SUPFAM" id="SSF50911">
    <property type="entry name" value="Mannose 6-phosphate receptor domain"/>
    <property type="match status" value="1"/>
</dbReference>
<sequence>MRLRPLLTLLPLAYPVVAVAWTCDAIPSAGNLDLSSLGGAKEAKKETETPPTRNTARVRLDLCGKLSKEDGVQDEDQCPDGTRACLTLINHKAGASDPDRVTTVIPLWKEDTPDSDVHVAGREGDWTLSVKAPDYAGTPHTFSLVLKCAATDSGPTLESYTGGELKLRWDTPAACANTSGGGGGFGFWGFIKFCFWAAFFILVVYFVFGGLYNHQQYGARGWDLVPHRDFWRELPSLSRDFGGHVVGNVRSSTGRGGYSSLG</sequence>
<keyword evidence="6 7" id="KW-0472">Membrane</keyword>
<keyword evidence="5 7" id="KW-1133">Transmembrane helix</keyword>
<dbReference type="PANTHER" id="PTHR15071">
    <property type="entry name" value="MANNOSE-6-PHOSPHATE RECEPTOR FAMILY MEMBER"/>
    <property type="match status" value="1"/>
</dbReference>
<dbReference type="PANTHER" id="PTHR15071:SF13">
    <property type="entry name" value="AUTOPHAGY-RELATED PROTEIN 27"/>
    <property type="match status" value="1"/>
</dbReference>
<dbReference type="GO" id="GO:0034045">
    <property type="term" value="C:phagophore assembly site membrane"/>
    <property type="evidence" value="ECO:0007669"/>
    <property type="project" value="UniProtKB-SubCell"/>
</dbReference>
<name>A0AAD3TV73_9TREE</name>
<evidence type="ECO:0000256" key="3">
    <source>
        <dbReference type="ARBA" id="ARBA00022729"/>
    </source>
</evidence>
<evidence type="ECO:0000256" key="4">
    <source>
        <dbReference type="ARBA" id="ARBA00022927"/>
    </source>
</evidence>
<organism evidence="9 10">
    <name type="scientific">Cutaneotrichosporon spelunceum</name>
    <dbReference type="NCBI Taxonomy" id="1672016"/>
    <lineage>
        <taxon>Eukaryota</taxon>
        <taxon>Fungi</taxon>
        <taxon>Dikarya</taxon>
        <taxon>Basidiomycota</taxon>
        <taxon>Agaricomycotina</taxon>
        <taxon>Tremellomycetes</taxon>
        <taxon>Trichosporonales</taxon>
        <taxon>Trichosporonaceae</taxon>
        <taxon>Cutaneotrichosporon</taxon>
    </lineage>
</organism>
<dbReference type="GO" id="GO:0015031">
    <property type="term" value="P:protein transport"/>
    <property type="evidence" value="ECO:0007669"/>
    <property type="project" value="UniProtKB-KW"/>
</dbReference>